<accession>A0AA97KNZ4</accession>
<keyword evidence="4" id="KW-1185">Reference proteome</keyword>
<protein>
    <submittedName>
        <fullName evidence="5">Stomatin-like protein 1 isoform X1</fullName>
    </submittedName>
</protein>
<dbReference type="InterPro" id="IPR001107">
    <property type="entry name" value="Band_7"/>
</dbReference>
<dbReference type="Pfam" id="PF01145">
    <property type="entry name" value="Band_7"/>
    <property type="match status" value="1"/>
</dbReference>
<dbReference type="AlphaFoldDB" id="A0AA97KNZ4"/>
<sequence>MFSRSGYRAIPLGDFDRFQQSNTWLSGSQRGFFPLGRTEDPWDQVERGIGTPQGLSSRICHGVVTALAFLLTVITFPISGWFLLKTVPTYERVTVFRLGRIRAPKGPGLVLLLPFIDHWQRVDLRTRAFSIPPCKLTSQDGALVSIGADVQFRVCDPVLSVMMVKDLNIATRMTAQNVMTRTLLKKYLREIQTEKLKISNQLLLEINDITRSWGLEVDRVELILEAVLQAPPDTVVAGTSNRMNSFCGVQGLDSLQQLALHFFGKSLVAAADTSIKEPLSTVASVSEPCRVLQHSVPEASNALREEAPSASSPRPSSRSFWADRIRLVGSGGEEIQAQVEHVEVKSETGPPCSTLVQETRKHFDPEDFLLTVEDYLSESLVNQIRACYQFNVLLPGGVQNTYFIDLSTGHGKTGHGLPDHPPDVVLEMAESDLGPLVWGDLNPLNAYVSGKLRAQGDLTKALKLELLFKAMGQNQMS</sequence>
<reference evidence="5" key="1">
    <citation type="submission" date="2025-08" db="UniProtKB">
        <authorList>
            <consortium name="RefSeq"/>
        </authorList>
    </citation>
    <scope>IDENTIFICATION</scope>
    <source>
        <tissue evidence="5">Blood</tissue>
    </source>
</reference>
<dbReference type="PANTHER" id="PTHR10264">
    <property type="entry name" value="BAND 7 PROTEIN-RELATED"/>
    <property type="match status" value="1"/>
</dbReference>
<dbReference type="GO" id="GO:0005886">
    <property type="term" value="C:plasma membrane"/>
    <property type="evidence" value="ECO:0007669"/>
    <property type="project" value="InterPro"/>
</dbReference>
<dbReference type="Pfam" id="PF02036">
    <property type="entry name" value="SCP2"/>
    <property type="match status" value="1"/>
</dbReference>
<keyword evidence="2" id="KW-0472">Membrane</keyword>
<evidence type="ECO:0000256" key="2">
    <source>
        <dbReference type="SAM" id="Phobius"/>
    </source>
</evidence>
<dbReference type="CTD" id="9399"/>
<dbReference type="InterPro" id="IPR036527">
    <property type="entry name" value="SCP2_sterol-bd_dom_sf"/>
</dbReference>
<dbReference type="InterPro" id="IPR003033">
    <property type="entry name" value="SCP2_sterol-bd_dom"/>
</dbReference>
<dbReference type="Gene3D" id="3.30.479.30">
    <property type="entry name" value="Band 7 domain"/>
    <property type="match status" value="1"/>
</dbReference>
<dbReference type="InterPro" id="IPR001972">
    <property type="entry name" value="Stomatin_HflK_fam"/>
</dbReference>
<dbReference type="PRINTS" id="PR00721">
    <property type="entry name" value="STOMATIN"/>
</dbReference>
<dbReference type="RefSeq" id="XP_054859079.1">
    <property type="nucleotide sequence ID" value="XM_055003104.1"/>
</dbReference>
<dbReference type="InterPro" id="IPR036013">
    <property type="entry name" value="Band_7/SPFH_dom_sf"/>
</dbReference>
<evidence type="ECO:0000313" key="4">
    <source>
        <dbReference type="Proteomes" id="UP001190640"/>
    </source>
</evidence>
<dbReference type="GeneID" id="129345853"/>
<dbReference type="InterPro" id="IPR043202">
    <property type="entry name" value="Band-7_stomatin-like"/>
</dbReference>
<dbReference type="Proteomes" id="UP001190640">
    <property type="component" value="Chromosome 18"/>
</dbReference>
<organism evidence="4 5">
    <name type="scientific">Eublepharis macularius</name>
    <name type="common">Leopard gecko</name>
    <name type="synonym">Cyrtodactylus macularius</name>
    <dbReference type="NCBI Taxonomy" id="481883"/>
    <lineage>
        <taxon>Eukaryota</taxon>
        <taxon>Metazoa</taxon>
        <taxon>Chordata</taxon>
        <taxon>Craniata</taxon>
        <taxon>Vertebrata</taxon>
        <taxon>Euteleostomi</taxon>
        <taxon>Lepidosauria</taxon>
        <taxon>Squamata</taxon>
        <taxon>Bifurcata</taxon>
        <taxon>Gekkota</taxon>
        <taxon>Eublepharidae</taxon>
        <taxon>Eublepharinae</taxon>
        <taxon>Eublepharis</taxon>
    </lineage>
</organism>
<name>A0AA97KNZ4_EUBMA</name>
<evidence type="ECO:0000313" key="5">
    <source>
        <dbReference type="RefSeq" id="XP_054859079.1"/>
    </source>
</evidence>
<dbReference type="FunFam" id="3.30.479.30:FF:000011">
    <property type="entry name" value="stomatin-like protein 1 isoform X1"/>
    <property type="match status" value="1"/>
</dbReference>
<evidence type="ECO:0000259" key="3">
    <source>
        <dbReference type="SMART" id="SM00244"/>
    </source>
</evidence>
<feature type="domain" description="Band 7" evidence="3">
    <location>
        <begin position="82"/>
        <end position="243"/>
    </location>
</feature>
<keyword evidence="2" id="KW-0812">Transmembrane</keyword>
<dbReference type="SUPFAM" id="SSF117892">
    <property type="entry name" value="Band 7/SPFH domain"/>
    <property type="match status" value="1"/>
</dbReference>
<comment type="similarity">
    <text evidence="1">Belongs to the band 7/mec-2 family.</text>
</comment>
<proteinExistence type="inferred from homology"/>
<feature type="transmembrane region" description="Helical" evidence="2">
    <location>
        <begin position="63"/>
        <end position="84"/>
    </location>
</feature>
<keyword evidence="2" id="KW-1133">Transmembrane helix</keyword>
<dbReference type="PANTHER" id="PTHR10264:SF130">
    <property type="entry name" value="STOMATIN-LIKE PROTEIN 1"/>
    <property type="match status" value="1"/>
</dbReference>
<evidence type="ECO:0000256" key="1">
    <source>
        <dbReference type="ARBA" id="ARBA00008164"/>
    </source>
</evidence>
<dbReference type="KEGG" id="emc:129345853"/>
<dbReference type="Gene3D" id="3.30.1050.10">
    <property type="entry name" value="SCP2 sterol-binding domain"/>
    <property type="match status" value="1"/>
</dbReference>
<dbReference type="SMART" id="SM00244">
    <property type="entry name" value="PHB"/>
    <property type="match status" value="1"/>
</dbReference>
<dbReference type="SUPFAM" id="SSF55718">
    <property type="entry name" value="SCP-like"/>
    <property type="match status" value="1"/>
</dbReference>
<gene>
    <name evidence="5" type="primary">STOML1</name>
</gene>